<dbReference type="Proteomes" id="UP001595880">
    <property type="component" value="Unassembled WGS sequence"/>
</dbReference>
<evidence type="ECO:0000313" key="1">
    <source>
        <dbReference type="EMBL" id="MFC4387528.1"/>
    </source>
</evidence>
<proteinExistence type="predicted"/>
<dbReference type="RefSeq" id="WP_390197489.1">
    <property type="nucleotide sequence ID" value="NZ_JBHSDV010000001.1"/>
</dbReference>
<sequence>MLAMLFATYVIRGKWSYENVPTELKSDVDAILIAEGREDLIK</sequence>
<keyword evidence="2" id="KW-1185">Reference proteome</keyword>
<dbReference type="InterPro" id="IPR047907">
    <property type="entry name" value="CD1375-like"/>
</dbReference>
<dbReference type="NCBIfam" id="NF040910">
    <property type="entry name" value="CD1375_fam"/>
    <property type="match status" value="1"/>
</dbReference>
<gene>
    <name evidence="1" type="ORF">ACFOZ1_06835</name>
</gene>
<evidence type="ECO:0000313" key="2">
    <source>
        <dbReference type="Proteomes" id="UP001595880"/>
    </source>
</evidence>
<protein>
    <submittedName>
        <fullName evidence="1">CD1375 family protein</fullName>
    </submittedName>
</protein>
<dbReference type="EMBL" id="JBHSDV010000001">
    <property type="protein sequence ID" value="MFC4387528.1"/>
    <property type="molecule type" value="Genomic_DNA"/>
</dbReference>
<organism evidence="1 2">
    <name type="scientific">Gracilibacillus marinus</name>
    <dbReference type="NCBI Taxonomy" id="630535"/>
    <lineage>
        <taxon>Bacteria</taxon>
        <taxon>Bacillati</taxon>
        <taxon>Bacillota</taxon>
        <taxon>Bacilli</taxon>
        <taxon>Bacillales</taxon>
        <taxon>Bacillaceae</taxon>
        <taxon>Gracilibacillus</taxon>
    </lineage>
</organism>
<name>A0ABV8VWC9_9BACI</name>
<reference evidence="2" key="1">
    <citation type="journal article" date="2019" name="Int. J. Syst. Evol. Microbiol.">
        <title>The Global Catalogue of Microorganisms (GCM) 10K type strain sequencing project: providing services to taxonomists for standard genome sequencing and annotation.</title>
        <authorList>
            <consortium name="The Broad Institute Genomics Platform"/>
            <consortium name="The Broad Institute Genome Sequencing Center for Infectious Disease"/>
            <person name="Wu L."/>
            <person name="Ma J."/>
        </authorList>
    </citation>
    <scope>NUCLEOTIDE SEQUENCE [LARGE SCALE GENOMIC DNA]</scope>
    <source>
        <strain evidence="2">KACC 14058</strain>
    </source>
</reference>
<accession>A0ABV8VWC9</accession>
<comment type="caution">
    <text evidence="1">The sequence shown here is derived from an EMBL/GenBank/DDBJ whole genome shotgun (WGS) entry which is preliminary data.</text>
</comment>